<dbReference type="InterPro" id="IPR010520">
    <property type="entry name" value="FrsA-like"/>
</dbReference>
<dbReference type="Proteomes" id="UP000037179">
    <property type="component" value="Unassembled WGS sequence"/>
</dbReference>
<dbReference type="Pfam" id="PF06500">
    <property type="entry name" value="FrsA-like"/>
    <property type="match status" value="1"/>
</dbReference>
<dbReference type="EMBL" id="BBYQ01000040">
    <property type="protein sequence ID" value="GAP28666.1"/>
    <property type="molecule type" value="Genomic_DNA"/>
</dbReference>
<organism evidence="2 3">
    <name type="scientific">Nocardia seriolae</name>
    <dbReference type="NCBI Taxonomy" id="37332"/>
    <lineage>
        <taxon>Bacteria</taxon>
        <taxon>Bacillati</taxon>
        <taxon>Actinomycetota</taxon>
        <taxon>Actinomycetes</taxon>
        <taxon>Mycobacteriales</taxon>
        <taxon>Nocardiaceae</taxon>
        <taxon>Nocardia</taxon>
    </lineage>
</organism>
<dbReference type="Proteomes" id="UP000180166">
    <property type="component" value="Chromosome"/>
</dbReference>
<dbReference type="OrthoDB" id="8587800at2"/>
<reference evidence="3" key="1">
    <citation type="submission" date="2015-07" db="EMBL/GenBank/DDBJ databases">
        <title>Nocardia seriolae U-1 whole genome shotgun sequence.</title>
        <authorList>
            <person name="Imajoh M."/>
            <person name="Fukumoto Y."/>
            <person name="Sukeda M."/>
            <person name="Yamane J."/>
            <person name="Yamasaki K."/>
            <person name="Shimizu M."/>
            <person name="Ohnishi K."/>
            <person name="Oshima S."/>
        </authorList>
    </citation>
    <scope>NUCLEOTIDE SEQUENCE [LARGE SCALE GENOMIC DNA]</scope>
    <source>
        <strain evidence="3">U-1</strain>
    </source>
</reference>
<reference evidence="1 4" key="3">
    <citation type="submission" date="2016-10" db="EMBL/GenBank/DDBJ databases">
        <title>Genome sequence of Nocardia seriolae strain EM150506, isolated from Anguila japonica.</title>
        <authorList>
            <person name="Han H.-J."/>
        </authorList>
    </citation>
    <scope>NUCLEOTIDE SEQUENCE [LARGE SCALE GENOMIC DNA]</scope>
    <source>
        <strain evidence="1 4">EM150506</strain>
    </source>
</reference>
<evidence type="ECO:0000313" key="1">
    <source>
        <dbReference type="EMBL" id="APB00310.1"/>
    </source>
</evidence>
<proteinExistence type="predicted"/>
<dbReference type="RefSeq" id="WP_033087644.1">
    <property type="nucleotide sequence ID" value="NZ_AP017900.1"/>
</dbReference>
<reference evidence="2 3" key="2">
    <citation type="journal article" date="2016" name="Genome Announc.">
        <title>Draft Genome Sequence of Erythromycin- and Oxytetracycline-Sensitive Nocardia seriolae Strain U-1 (NBRC 110359).</title>
        <authorList>
            <person name="Imajoh M."/>
            <person name="Sukeda M."/>
            <person name="Shimizu M."/>
            <person name="Yamane J."/>
            <person name="Ohnishi K."/>
            <person name="Oshima S."/>
        </authorList>
    </citation>
    <scope>NUCLEOTIDE SEQUENCE [LARGE SCALE GENOMIC DNA]</scope>
    <source>
        <strain evidence="2 3">U-1</strain>
    </source>
</reference>
<gene>
    <name evidence="1" type="ORF">NS506_06274</name>
    <name evidence="2" type="ORF">NSK11_contig00040-0020</name>
</gene>
<evidence type="ECO:0000313" key="3">
    <source>
        <dbReference type="Proteomes" id="UP000037179"/>
    </source>
</evidence>
<dbReference type="KEGG" id="nsr:NS506_06274"/>
<evidence type="ECO:0000313" key="4">
    <source>
        <dbReference type="Proteomes" id="UP000180166"/>
    </source>
</evidence>
<keyword evidence="3" id="KW-1185">Reference proteome</keyword>
<dbReference type="AlphaFoldDB" id="A0A0B8N4B3"/>
<sequence>MPYQWPLDPRDVFAERYPQMVNTGLPASDVDAVRAAVAAMWPDEPGGWVHEWSTRAAKYAADGRHELAALAYGWAKFPVLADTPKRVAFQRQIDEYLLAATDFPMRFERRVLDLPYGGTVLAVPVHLFTAPGTAADAPVLLASGGVDGWKIDLHQILLTLAAHTGAHVLAFDIPGTGETRIPLSRESTGLIDSLIVAAREMGNGIVAHLGFSMGGYFSAYSGLSGKADAAVVIGGPVQAAFAPDRTWQVGMADIVAHALGFEQRPTAAEIVARASAMSLDALLEQRSNAPMFVVNGADDIHIPRADTLVFSGRPDTRVESIAGSGHCAMSELGVVMPEVIGWLTGRLR</sequence>
<name>A0A0B8N4B3_9NOCA</name>
<accession>A0A0B8N4B3</accession>
<dbReference type="SUPFAM" id="SSF53474">
    <property type="entry name" value="alpha/beta-Hydrolases"/>
    <property type="match status" value="1"/>
</dbReference>
<dbReference type="EMBL" id="CP017839">
    <property type="protein sequence ID" value="APB00310.1"/>
    <property type="molecule type" value="Genomic_DNA"/>
</dbReference>
<dbReference type="GeneID" id="93376761"/>
<dbReference type="Gene3D" id="3.40.50.1820">
    <property type="entry name" value="alpha/beta hydrolase"/>
    <property type="match status" value="1"/>
</dbReference>
<dbReference type="InterPro" id="IPR029058">
    <property type="entry name" value="AB_hydrolase_fold"/>
</dbReference>
<protein>
    <submittedName>
        <fullName evidence="2">Uncharacterized protein</fullName>
    </submittedName>
</protein>
<evidence type="ECO:0000313" key="2">
    <source>
        <dbReference type="EMBL" id="GAP28666.1"/>
    </source>
</evidence>